<feature type="region of interest" description="Disordered" evidence="2">
    <location>
        <begin position="510"/>
        <end position="763"/>
    </location>
</feature>
<feature type="compositionally biased region" description="Basic and acidic residues" evidence="2">
    <location>
        <begin position="641"/>
        <end position="657"/>
    </location>
</feature>
<feature type="region of interest" description="Disordered" evidence="2">
    <location>
        <begin position="979"/>
        <end position="1056"/>
    </location>
</feature>
<feature type="compositionally biased region" description="Polar residues" evidence="2">
    <location>
        <begin position="684"/>
        <end position="693"/>
    </location>
</feature>
<dbReference type="EMBL" id="JAFJYH010000327">
    <property type="protein sequence ID" value="KAG4413225.1"/>
    <property type="molecule type" value="Genomic_DNA"/>
</dbReference>
<sequence length="1894" mass="209016">MAQQPTIFDDMNIAAGLLTEPKDPRHRSSFTGVSFVGLDGSDNLQQRSDEQGDGHPEGRARRAIRTSNTWTSSSGDVLSDHDDIDDRTVFVQEYNRLARKHGVRQVDPEEYDGFNDDLINSYTKQGSWFSRKILRKTSSSNSVRLKPEKHVKHRRSISDLSLRLKAKRDKLKDKDLQELVRLCGSSLLYLPTEYAAGSLAVPTCFRATAQYLVQHAPSTRGVFRVPGSQNVVAALYNHYGSMDEDGQVVSGTVRCPTLPDHIRCDVHDVASAFKKFLSGLPGGIIGSLHLFSVFISIQTQLRSDPELTRTKQSKVRARLIALSIATLRSQYRRELICAVFGLLSMIGRAAEIAPREDDRGRPLPTADLMGYGPLGIVFGPLLLGDLLEDYTMRIANPQGGLVLLPISLPKSRKEKHKKSRTGDEGTAFNTHVDKIKVANSITEMLITHWRDVVRHMRNLSALKVVVTTKSVAVRGPRQPMLRPSASESFALRKPPDWDQFRSSMRRLERSISPTPTRRIHNHVETEAGYSASPHGEMLVVKKQRSKNNPLSSHRLSGGRSLSILSPTAEDTIKEEQPESPIRVSSTADDQPATIASDCPNPPCTSGSLRLASSPLKDDIYSPSTSSDDKEFPPNMIPLPTRWEEPVDLESLHKENKNPRPIAPAAVRAESPKSDDHFSHDTKQQLHFMSTPTFSNSSPSKSSRKKVKGSKESSSSSGKGKHIRSPGGHAKLQKQSPVSIERSKSKKRQEKGGPQKTEMPRPRDYDAELKEFVADWIALDTKRKVLQTGKSKHELLRFKAELNAEQAILEARYEAIKADKAASKRNLAMLEARHEAIKAENAAVEDRKVRIQSARSRESHLASPYHPKAQESTSAISHEEIAKNEQFSDVDLDTLEATLKASDQERQDLRTKKIQPVSDQNALLAKFEARPAELTTGVEDTTYEQELAKLHDRSQNLDAYGQAAAANLQAIVARLETLDESRQRHPNREQSVQSTVAATGDSTSPTAQEQHSFDLDRLPVETEADQKQSATETLQGHSIQQRDRDTHGNSRDRLRTPDSLRAELGAFKASVTVWKDRWKAYNHGKQTISSSEKRLYDEEKALLADRWHNLKVKMAAERGADQAKQPASSPLPFKHLDANSESHLSDPSPTNPQITFSRASPRSDEDQSKSPRRIGGSEPGLLPRGRSRSPRRVSRSLYEDPKRKKNLLDLSRISRDPLSRVSREEDDASLAVLAQALDVDAEDDLMDKPPDLDANDNNPSPAGEVHTTHPTILVETSTTVTSLQVDEPPKVNDDGSKPGMIIETATQTTVSESSKSEEAADWTTSQTKVVAVVADRYDSTIAGIEISASASDPQKAIYLPEVVIPRTAVQVPTENYTTSVRRATVPMMSSHERIPDRNAAKSIGSPSKISALVAKFNQGKPQSTVFVSPTTSPSKSPVKTPKRAAAETRPGVGTPKDSVVSPYTTNAASPTRSQKSEKTPQSNQTAATGEVRSLLDPKSSPVRKPTPKRILRDSLYDSTPLRPVARAAKSPRSTPSPTKASNPYAVSLRSVQKNVDASPTRGTSGPTTNLNKDSCDLDGAAVDGQKAPRSQDIVSTTMTPPPRFNLHCFSEAEVRVKESSTSSSKTIRLERGAGKELAETRDKINSELDHVQLKPAVVSHDNEAASTLPMFDGPIAPTNIGRVLPHPDPLPVAHHLNLTRPPRTGHTDAGELTSVKQITSPPSGRSSSSLYNQVRSLQRQLSEKVEEIQHLRHQLNTRGNLETGTLSEELRETKRDLQSWKTRAEIAEKQLEILTKMPSRTNSLNHTTSTSSKRSVQYGRSSTDSRKEEGTMSDRIRKALHGMDGADSPRRWASEESTDTVIRDISEVVTGAKYSMWAEQTMNAIDSTDTGEEIR</sequence>
<feature type="region of interest" description="Disordered" evidence="2">
    <location>
        <begin position="1699"/>
        <end position="1730"/>
    </location>
</feature>
<organism evidence="4 5">
    <name type="scientific">Cadophora malorum</name>
    <dbReference type="NCBI Taxonomy" id="108018"/>
    <lineage>
        <taxon>Eukaryota</taxon>
        <taxon>Fungi</taxon>
        <taxon>Dikarya</taxon>
        <taxon>Ascomycota</taxon>
        <taxon>Pezizomycotina</taxon>
        <taxon>Leotiomycetes</taxon>
        <taxon>Helotiales</taxon>
        <taxon>Ploettnerulaceae</taxon>
        <taxon>Cadophora</taxon>
    </lineage>
</organism>
<name>A0A8H7T681_9HELO</name>
<proteinExistence type="predicted"/>
<feature type="compositionally biased region" description="Polar residues" evidence="2">
    <location>
        <begin position="1026"/>
        <end position="1038"/>
    </location>
</feature>
<feature type="compositionally biased region" description="Basic and acidic residues" evidence="2">
    <location>
        <begin position="749"/>
        <end position="763"/>
    </location>
</feature>
<feature type="coiled-coil region" evidence="1">
    <location>
        <begin position="798"/>
        <end position="846"/>
    </location>
</feature>
<feature type="compositionally biased region" description="Polar residues" evidence="2">
    <location>
        <begin position="1460"/>
        <end position="1486"/>
    </location>
</feature>
<feature type="compositionally biased region" description="Basic and acidic residues" evidence="2">
    <location>
        <begin position="669"/>
        <end position="683"/>
    </location>
</feature>
<dbReference type="InterPro" id="IPR000198">
    <property type="entry name" value="RhoGAP_dom"/>
</dbReference>
<feature type="compositionally biased region" description="Polar residues" evidence="2">
    <location>
        <begin position="988"/>
        <end position="1009"/>
    </location>
</feature>
<comment type="caution">
    <text evidence="4">The sequence shown here is derived from an EMBL/GenBank/DDBJ whole genome shotgun (WGS) entry which is preliminary data.</text>
</comment>
<accession>A0A8H7T681</accession>
<feature type="compositionally biased region" description="Basic and acidic residues" evidence="2">
    <location>
        <begin position="47"/>
        <end position="60"/>
    </location>
</feature>
<evidence type="ECO:0000313" key="4">
    <source>
        <dbReference type="EMBL" id="KAG4413225.1"/>
    </source>
</evidence>
<dbReference type="Pfam" id="PF00620">
    <property type="entry name" value="RhoGAP"/>
    <property type="match status" value="1"/>
</dbReference>
<feature type="region of interest" description="Disordered" evidence="2">
    <location>
        <begin position="1794"/>
        <end position="1832"/>
    </location>
</feature>
<dbReference type="Gene3D" id="1.10.555.10">
    <property type="entry name" value="Rho GTPase activation protein"/>
    <property type="match status" value="1"/>
</dbReference>
<dbReference type="GO" id="GO:0007165">
    <property type="term" value="P:signal transduction"/>
    <property type="evidence" value="ECO:0007669"/>
    <property type="project" value="InterPro"/>
</dbReference>
<evidence type="ECO:0000313" key="5">
    <source>
        <dbReference type="Proteomes" id="UP000664132"/>
    </source>
</evidence>
<evidence type="ECO:0000259" key="3">
    <source>
        <dbReference type="PROSITE" id="PS50238"/>
    </source>
</evidence>
<gene>
    <name evidence="4" type="ORF">IFR04_013650</name>
</gene>
<feature type="compositionally biased region" description="Low complexity" evidence="2">
    <location>
        <begin position="550"/>
        <end position="565"/>
    </location>
</feature>
<feature type="compositionally biased region" description="Low complexity" evidence="2">
    <location>
        <begin position="1422"/>
        <end position="1438"/>
    </location>
</feature>
<feature type="compositionally biased region" description="Basic and acidic residues" evidence="2">
    <location>
        <begin position="1133"/>
        <end position="1143"/>
    </location>
</feature>
<feature type="compositionally biased region" description="Polar residues" evidence="2">
    <location>
        <begin position="1812"/>
        <end position="1821"/>
    </location>
</feature>
<dbReference type="SUPFAM" id="SSF48350">
    <property type="entry name" value="GTPase activation domain, GAP"/>
    <property type="match status" value="1"/>
</dbReference>
<feature type="compositionally biased region" description="Basic and acidic residues" evidence="2">
    <location>
        <begin position="1010"/>
        <end position="1025"/>
    </location>
</feature>
<feature type="compositionally biased region" description="Basic and acidic residues" evidence="2">
    <location>
        <begin position="1039"/>
        <end position="1056"/>
    </location>
</feature>
<feature type="domain" description="Rho-GAP" evidence="3">
    <location>
        <begin position="188"/>
        <end position="453"/>
    </location>
</feature>
<feature type="compositionally biased region" description="Polar residues" evidence="2">
    <location>
        <begin position="1548"/>
        <end position="1571"/>
    </location>
</feature>
<feature type="compositionally biased region" description="Polar residues" evidence="2">
    <location>
        <begin position="1144"/>
        <end position="1159"/>
    </location>
</feature>
<evidence type="ECO:0000256" key="2">
    <source>
        <dbReference type="SAM" id="MobiDB-lite"/>
    </source>
</evidence>
<feature type="compositionally biased region" description="Low complexity" evidence="2">
    <location>
        <begin position="1798"/>
        <end position="1811"/>
    </location>
</feature>
<evidence type="ECO:0000256" key="1">
    <source>
        <dbReference type="SAM" id="Coils"/>
    </source>
</evidence>
<feature type="compositionally biased region" description="Basic residues" evidence="2">
    <location>
        <begin position="1184"/>
        <end position="1193"/>
    </location>
</feature>
<dbReference type="SMART" id="SM00324">
    <property type="entry name" value="RhoGAP"/>
    <property type="match status" value="1"/>
</dbReference>
<feature type="compositionally biased region" description="Low complexity" evidence="2">
    <location>
        <begin position="1719"/>
        <end position="1728"/>
    </location>
</feature>
<feature type="region of interest" description="Disordered" evidence="2">
    <location>
        <begin position="1117"/>
        <end position="1199"/>
    </location>
</feature>
<feature type="region of interest" description="Disordered" evidence="2">
    <location>
        <begin position="36"/>
        <end position="62"/>
    </location>
</feature>
<feature type="region of interest" description="Disordered" evidence="2">
    <location>
        <begin position="1240"/>
        <end position="1268"/>
    </location>
</feature>
<dbReference type="PROSITE" id="PS50238">
    <property type="entry name" value="RHOGAP"/>
    <property type="match status" value="1"/>
</dbReference>
<keyword evidence="5" id="KW-1185">Reference proteome</keyword>
<dbReference type="InterPro" id="IPR008936">
    <property type="entry name" value="Rho_GTPase_activation_prot"/>
</dbReference>
<reference evidence="4" key="1">
    <citation type="submission" date="2021-02" db="EMBL/GenBank/DDBJ databases">
        <title>Genome sequence Cadophora malorum strain M34.</title>
        <authorList>
            <person name="Stefanovic E."/>
            <person name="Vu D."/>
            <person name="Scully C."/>
            <person name="Dijksterhuis J."/>
            <person name="Roader J."/>
            <person name="Houbraken J."/>
        </authorList>
    </citation>
    <scope>NUCLEOTIDE SEQUENCE</scope>
    <source>
        <strain evidence="4">M34</strain>
    </source>
</reference>
<dbReference type="CDD" id="cd00159">
    <property type="entry name" value="RhoGAP"/>
    <property type="match status" value="1"/>
</dbReference>
<dbReference type="Proteomes" id="UP000664132">
    <property type="component" value="Unassembled WGS sequence"/>
</dbReference>
<dbReference type="OrthoDB" id="9994905at2759"/>
<protein>
    <recommendedName>
        <fullName evidence="3">Rho-GAP domain-containing protein</fullName>
    </recommendedName>
</protein>
<feature type="region of interest" description="Disordered" evidence="2">
    <location>
        <begin position="1421"/>
        <end position="1574"/>
    </location>
</feature>
<feature type="compositionally biased region" description="Polar residues" evidence="2">
    <location>
        <begin position="1530"/>
        <end position="1540"/>
    </location>
</feature>
<keyword evidence="1" id="KW-0175">Coiled coil</keyword>
<feature type="compositionally biased region" description="Basic and acidic residues" evidence="2">
    <location>
        <begin position="1822"/>
        <end position="1832"/>
    </location>
</feature>